<evidence type="ECO:0000313" key="4">
    <source>
        <dbReference type="Proteomes" id="UP000077255"/>
    </source>
</evidence>
<gene>
    <name evidence="3" type="ORF">ATSB10_02860</name>
</gene>
<accession>A0A160MX79</accession>
<keyword evidence="4" id="KW-1185">Reference proteome</keyword>
<dbReference type="KEGG" id="dtx:ATSB10_02860"/>
<sequence>MSLLTKLLTLLRGVSHETGQKIVDANAITILEQEIRDTGTELQRARDDLAKLMAQAKLAQQKMDDRTGKMAEYAHYIEGSLDKGDEALAREVAAKLAPLEAEQKVDEGNLRRLQQSIATLKATIGKTEIQLKGLRSQVDTVKATASVQRAQMAIASRTAGSNSRMGSALDSLERIKQRQAEAAARIEASEELDPSAGDAELERKLAAAGLVSGGTGAEMILARFKQERTQGSVKVESKSTAGS</sequence>
<dbReference type="EMBL" id="CP014841">
    <property type="protein sequence ID" value="AND67740.1"/>
    <property type="molecule type" value="Genomic_DNA"/>
</dbReference>
<feature type="coiled-coil region" evidence="2">
    <location>
        <begin position="28"/>
        <end position="62"/>
    </location>
</feature>
<evidence type="ECO:0000313" key="3">
    <source>
        <dbReference type="EMBL" id="AND67740.1"/>
    </source>
</evidence>
<dbReference type="Proteomes" id="UP000077255">
    <property type="component" value="Chromosome"/>
</dbReference>
<dbReference type="OrthoDB" id="8844617at2"/>
<evidence type="ECO:0000256" key="1">
    <source>
        <dbReference type="ARBA" id="ARBA00043985"/>
    </source>
</evidence>
<dbReference type="InterPro" id="IPR007157">
    <property type="entry name" value="PspA_VIPP1"/>
</dbReference>
<dbReference type="PANTHER" id="PTHR31088">
    <property type="entry name" value="MEMBRANE-ASSOCIATED PROTEIN VIPP1, CHLOROPLASTIC"/>
    <property type="match status" value="1"/>
</dbReference>
<dbReference type="PATRIC" id="fig|445710.3.peg.284"/>
<comment type="similarity">
    <text evidence="1">Belongs to the PspA/Vipp/IM30 family.</text>
</comment>
<reference evidence="3 4" key="1">
    <citation type="submission" date="2016-02" db="EMBL/GenBank/DDBJ databases">
        <title>Complete genome sequencing and analysis of ATSB10, Dyella thiooxydans isolated from rhizosphere soil of sunflower (Helianthus annuus L.).</title>
        <authorList>
            <person name="Lee Y."/>
            <person name="Hwangbo K."/>
            <person name="Chung H."/>
            <person name="Yoo J."/>
            <person name="Kim K.Y."/>
            <person name="Sa T.M."/>
            <person name="Um Y."/>
            <person name="Madhaiyan M."/>
        </authorList>
    </citation>
    <scope>NUCLEOTIDE SEQUENCE [LARGE SCALE GENOMIC DNA]</scope>
    <source>
        <strain evidence="3 4">ATSB10</strain>
    </source>
</reference>
<dbReference type="RefSeq" id="WP_063670080.1">
    <property type="nucleotide sequence ID" value="NZ_CP014841.1"/>
</dbReference>
<evidence type="ECO:0000256" key="2">
    <source>
        <dbReference type="SAM" id="Coils"/>
    </source>
</evidence>
<dbReference type="STRING" id="445710.ATSB10_02860"/>
<dbReference type="AlphaFoldDB" id="A0A160MX79"/>
<keyword evidence="2" id="KW-0175">Coiled coil</keyword>
<organism evidence="3 4">
    <name type="scientific">Dyella thiooxydans</name>
    <dbReference type="NCBI Taxonomy" id="445710"/>
    <lineage>
        <taxon>Bacteria</taxon>
        <taxon>Pseudomonadati</taxon>
        <taxon>Pseudomonadota</taxon>
        <taxon>Gammaproteobacteria</taxon>
        <taxon>Lysobacterales</taxon>
        <taxon>Rhodanobacteraceae</taxon>
        <taxon>Dyella</taxon>
    </lineage>
</organism>
<evidence type="ECO:0008006" key="5">
    <source>
        <dbReference type="Google" id="ProtNLM"/>
    </source>
</evidence>
<dbReference type="PANTHER" id="PTHR31088:SF9">
    <property type="entry name" value="PHAGE SHOCK PROTEIN A"/>
    <property type="match status" value="1"/>
</dbReference>
<proteinExistence type="inferred from homology"/>
<name>A0A160MX79_9GAMM</name>
<dbReference type="Pfam" id="PF04012">
    <property type="entry name" value="PspA_IM30"/>
    <property type="match status" value="1"/>
</dbReference>
<protein>
    <recommendedName>
        <fullName evidence="5">PspA/IM30 family protein</fullName>
    </recommendedName>
</protein>